<dbReference type="CDD" id="cd00082">
    <property type="entry name" value="HisKA"/>
    <property type="match status" value="1"/>
</dbReference>
<evidence type="ECO:0000313" key="12">
    <source>
        <dbReference type="Proteomes" id="UP001157167"/>
    </source>
</evidence>
<dbReference type="Proteomes" id="UP001157167">
    <property type="component" value="Unassembled WGS sequence"/>
</dbReference>
<dbReference type="SUPFAM" id="SSF55785">
    <property type="entry name" value="PYP-like sensor domain (PAS domain)"/>
    <property type="match status" value="3"/>
</dbReference>
<keyword evidence="7" id="KW-0472">Membrane</keyword>
<proteinExistence type="predicted"/>
<keyword evidence="7" id="KW-0812">Transmembrane</keyword>
<evidence type="ECO:0000256" key="2">
    <source>
        <dbReference type="ARBA" id="ARBA00012438"/>
    </source>
</evidence>
<feature type="domain" description="PAS" evidence="9">
    <location>
        <begin position="552"/>
        <end position="590"/>
    </location>
</feature>
<evidence type="ECO:0000256" key="7">
    <source>
        <dbReference type="SAM" id="Phobius"/>
    </source>
</evidence>
<dbReference type="SUPFAM" id="SSF47384">
    <property type="entry name" value="Homodimeric domain of signal transducing histidine kinase"/>
    <property type="match status" value="1"/>
</dbReference>
<feature type="transmembrane region" description="Helical" evidence="7">
    <location>
        <begin position="32"/>
        <end position="55"/>
    </location>
</feature>
<feature type="compositionally biased region" description="Basic and acidic residues" evidence="6">
    <location>
        <begin position="1"/>
        <end position="13"/>
    </location>
</feature>
<dbReference type="PROSITE" id="PS50113">
    <property type="entry name" value="PAC"/>
    <property type="match status" value="1"/>
</dbReference>
<dbReference type="InterPro" id="IPR013655">
    <property type="entry name" value="PAS_fold_3"/>
</dbReference>
<dbReference type="SMART" id="SM00086">
    <property type="entry name" value="PAC"/>
    <property type="match status" value="3"/>
</dbReference>
<dbReference type="InterPro" id="IPR052162">
    <property type="entry name" value="Sensor_kinase/Photoreceptor"/>
</dbReference>
<dbReference type="NCBIfam" id="TIGR00229">
    <property type="entry name" value="sensory_box"/>
    <property type="match status" value="3"/>
</dbReference>
<dbReference type="PANTHER" id="PTHR43304:SF1">
    <property type="entry name" value="PAC DOMAIN-CONTAINING PROTEIN"/>
    <property type="match status" value="1"/>
</dbReference>
<organism evidence="11 12">
    <name type="scientific">Zoogloea oryzae</name>
    <dbReference type="NCBI Taxonomy" id="310767"/>
    <lineage>
        <taxon>Bacteria</taxon>
        <taxon>Pseudomonadati</taxon>
        <taxon>Pseudomonadota</taxon>
        <taxon>Betaproteobacteria</taxon>
        <taxon>Rhodocyclales</taxon>
        <taxon>Zoogloeaceae</taxon>
        <taxon>Zoogloea</taxon>
    </lineage>
</organism>
<dbReference type="CDD" id="cd00130">
    <property type="entry name" value="PAS"/>
    <property type="match status" value="2"/>
</dbReference>
<evidence type="ECO:0000259" key="9">
    <source>
        <dbReference type="PROSITE" id="PS50112"/>
    </source>
</evidence>
<feature type="transmembrane region" description="Helical" evidence="7">
    <location>
        <begin position="274"/>
        <end position="293"/>
    </location>
</feature>
<keyword evidence="7" id="KW-1133">Transmembrane helix</keyword>
<dbReference type="Gene3D" id="1.10.287.130">
    <property type="match status" value="1"/>
</dbReference>
<dbReference type="SUPFAM" id="SSF55874">
    <property type="entry name" value="ATPase domain of HSP90 chaperone/DNA topoisomerase II/histidine kinase"/>
    <property type="match status" value="1"/>
</dbReference>
<dbReference type="InterPro" id="IPR005467">
    <property type="entry name" value="His_kinase_dom"/>
</dbReference>
<dbReference type="PANTHER" id="PTHR43304">
    <property type="entry name" value="PHYTOCHROME-LIKE PROTEIN CPH1"/>
    <property type="match status" value="1"/>
</dbReference>
<dbReference type="Pfam" id="PF00989">
    <property type="entry name" value="PAS"/>
    <property type="match status" value="1"/>
</dbReference>
<dbReference type="Pfam" id="PF13188">
    <property type="entry name" value="PAS_8"/>
    <property type="match status" value="1"/>
</dbReference>
<dbReference type="InterPro" id="IPR000700">
    <property type="entry name" value="PAS-assoc_C"/>
</dbReference>
<dbReference type="InterPro" id="IPR001610">
    <property type="entry name" value="PAC"/>
</dbReference>
<keyword evidence="3" id="KW-0597">Phosphoprotein</keyword>
<dbReference type="InterPro" id="IPR035965">
    <property type="entry name" value="PAS-like_dom_sf"/>
</dbReference>
<sequence length="921" mass="103274">MRLFRLRGDDARDMSNTNPSPKMPPTRVPANWYWSAPNFAVLIFALAMLVLVWVLQRQESETARGAMARDVQWAEQTMRLHMQGTEEFLGQLARELAAGTLDGDGFQVRANQHIANNPELVNIVWVTGDQRVKWTAPFDTTDWLVGDGLSQVQVAVLARSRELGRPVYGEAYVNGRNMAVLEVYLPVQQGRQPLGAIVAVYSIERMVAHLVPSWFGEKYRLSFTNAKGELLAANSTLRALDESLEFSVPLDPPGNGLALEATAYHVDSELPKGFPIAVIVGLSFFVLWSLWALRAHMLRRVRVEKERDRLFNLSLDMLAVMAHDGLFRRCNPAFERILGYSPEALPGSSLLDYIHPDDVADSVVRLRSLAAGTPEAFENRCRCADGSYRWLAWSINSVPEEKLMYAVAHDITGRKAAEEALHHEYAFRQSMEESLITGLRAIDLTGRITYVNPAFCRMTGWSREELVGTCPPFVYWPPDEIEALQHNLELTLSGNAPSTGFEMRVQRKNGESMDARFYLSPLIDGDGRQTGWMASITDITEPKRVRAQLEAAHERFVAILDGLDAAVYVADAANDEILFANRAFKSIYGFDAVGQRVGIYGLPTPPDTNWYDVDPRRLSPQQVPRELYDGELQNGLSGRWYHIRERATRWVDGRVVRMAIATDITDKKRVEEENRAQQERLQRTSRLITMGEMASTLAHELNQPLAAIANYSMGCVNRLQSGDYRQEDILTAMQKASAQAERAGRIIRRVREFVKKSEPRRQLVALSGIVEDAIGFVEIDARRHVAQVVSQIPADLPPVFADSVMIEQVVLNLVKNGIEAMRETPAEERVLTVSARIAEHNLVEVSVADRGHGLSDEAREKLFSPFYTTKAEGMGMGLNICRSIVEFHNGRLWVDANPAGGCIFRFTLPLETPLESARIDA</sequence>
<dbReference type="InterPro" id="IPR013767">
    <property type="entry name" value="PAS_fold"/>
</dbReference>
<feature type="domain" description="PAS" evidence="9">
    <location>
        <begin position="303"/>
        <end position="358"/>
    </location>
</feature>
<dbReference type="Gene3D" id="3.30.450.20">
    <property type="entry name" value="PAS domain"/>
    <property type="match status" value="3"/>
</dbReference>
<feature type="domain" description="PAC" evidence="10">
    <location>
        <begin position="499"/>
        <end position="551"/>
    </location>
</feature>
<dbReference type="PROSITE" id="PS50109">
    <property type="entry name" value="HIS_KIN"/>
    <property type="match status" value="1"/>
</dbReference>
<accession>A0ABQ6FBK4</accession>
<dbReference type="PRINTS" id="PR00344">
    <property type="entry name" value="BCTRLSENSOR"/>
</dbReference>
<keyword evidence="12" id="KW-1185">Reference proteome</keyword>
<evidence type="ECO:0000256" key="6">
    <source>
        <dbReference type="SAM" id="MobiDB-lite"/>
    </source>
</evidence>
<dbReference type="SMART" id="SM00091">
    <property type="entry name" value="PAS"/>
    <property type="match status" value="3"/>
</dbReference>
<dbReference type="SMART" id="SM00387">
    <property type="entry name" value="HATPase_c"/>
    <property type="match status" value="1"/>
</dbReference>
<evidence type="ECO:0000256" key="1">
    <source>
        <dbReference type="ARBA" id="ARBA00000085"/>
    </source>
</evidence>
<dbReference type="InterPro" id="IPR003594">
    <property type="entry name" value="HATPase_dom"/>
</dbReference>
<dbReference type="InterPro" id="IPR036890">
    <property type="entry name" value="HATPase_C_sf"/>
</dbReference>
<dbReference type="InterPro" id="IPR004358">
    <property type="entry name" value="Sig_transdc_His_kin-like_C"/>
</dbReference>
<dbReference type="Pfam" id="PF08447">
    <property type="entry name" value="PAS_3"/>
    <property type="match status" value="1"/>
</dbReference>
<dbReference type="EC" id="2.7.13.3" evidence="2"/>
<feature type="domain" description="Histidine kinase" evidence="8">
    <location>
        <begin position="696"/>
        <end position="912"/>
    </location>
</feature>
<feature type="region of interest" description="Disordered" evidence="6">
    <location>
        <begin position="1"/>
        <end position="25"/>
    </location>
</feature>
<evidence type="ECO:0000313" key="11">
    <source>
        <dbReference type="EMBL" id="GLT22983.1"/>
    </source>
</evidence>
<keyword evidence="4" id="KW-0808">Transferase</keyword>
<dbReference type="InterPro" id="IPR000014">
    <property type="entry name" value="PAS"/>
</dbReference>
<protein>
    <recommendedName>
        <fullName evidence="2">histidine kinase</fullName>
        <ecNumber evidence="2">2.7.13.3</ecNumber>
    </recommendedName>
</protein>
<dbReference type="SMART" id="SM00388">
    <property type="entry name" value="HisKA"/>
    <property type="match status" value="1"/>
</dbReference>
<evidence type="ECO:0000256" key="4">
    <source>
        <dbReference type="ARBA" id="ARBA00022679"/>
    </source>
</evidence>
<dbReference type="InterPro" id="IPR003661">
    <property type="entry name" value="HisK_dim/P_dom"/>
</dbReference>
<keyword evidence="5" id="KW-0418">Kinase</keyword>
<evidence type="ECO:0000256" key="5">
    <source>
        <dbReference type="ARBA" id="ARBA00022777"/>
    </source>
</evidence>
<dbReference type="Pfam" id="PF00512">
    <property type="entry name" value="HisKA"/>
    <property type="match status" value="1"/>
</dbReference>
<name>A0ABQ6FBK4_9RHOO</name>
<gene>
    <name evidence="11" type="ORF">GCM10007933_24440</name>
</gene>
<dbReference type="EMBL" id="BSPX01000036">
    <property type="protein sequence ID" value="GLT22983.1"/>
    <property type="molecule type" value="Genomic_DNA"/>
</dbReference>
<feature type="domain" description="PAS" evidence="9">
    <location>
        <begin position="423"/>
        <end position="495"/>
    </location>
</feature>
<dbReference type="Pfam" id="PF02518">
    <property type="entry name" value="HATPase_c"/>
    <property type="match status" value="1"/>
</dbReference>
<evidence type="ECO:0000259" key="10">
    <source>
        <dbReference type="PROSITE" id="PS50113"/>
    </source>
</evidence>
<dbReference type="PROSITE" id="PS50112">
    <property type="entry name" value="PAS"/>
    <property type="match status" value="3"/>
</dbReference>
<comment type="catalytic activity">
    <reaction evidence="1">
        <text>ATP + protein L-histidine = ADP + protein N-phospho-L-histidine.</text>
        <dbReference type="EC" id="2.7.13.3"/>
    </reaction>
</comment>
<dbReference type="Gene3D" id="3.30.565.10">
    <property type="entry name" value="Histidine kinase-like ATPase, C-terminal domain"/>
    <property type="match status" value="1"/>
</dbReference>
<reference evidence="12" key="1">
    <citation type="journal article" date="2019" name="Int. J. Syst. Evol. Microbiol.">
        <title>The Global Catalogue of Microorganisms (GCM) 10K type strain sequencing project: providing services to taxonomists for standard genome sequencing and annotation.</title>
        <authorList>
            <consortium name="The Broad Institute Genomics Platform"/>
            <consortium name="The Broad Institute Genome Sequencing Center for Infectious Disease"/>
            <person name="Wu L."/>
            <person name="Ma J."/>
        </authorList>
    </citation>
    <scope>NUCLEOTIDE SEQUENCE [LARGE SCALE GENOMIC DNA]</scope>
    <source>
        <strain evidence="12">NBRC 102407</strain>
    </source>
</reference>
<comment type="caution">
    <text evidence="11">The sequence shown here is derived from an EMBL/GenBank/DDBJ whole genome shotgun (WGS) entry which is preliminary data.</text>
</comment>
<evidence type="ECO:0000259" key="8">
    <source>
        <dbReference type="PROSITE" id="PS50109"/>
    </source>
</evidence>
<evidence type="ECO:0000256" key="3">
    <source>
        <dbReference type="ARBA" id="ARBA00022553"/>
    </source>
</evidence>
<dbReference type="InterPro" id="IPR036097">
    <property type="entry name" value="HisK_dim/P_sf"/>
</dbReference>